<dbReference type="GO" id="GO:0016810">
    <property type="term" value="F:hydrolase activity, acting on carbon-nitrogen (but not peptide) bonds"/>
    <property type="evidence" value="ECO:0007669"/>
    <property type="project" value="InterPro"/>
</dbReference>
<dbReference type="EMBL" id="CP008849">
    <property type="protein sequence ID" value="AIF97706.1"/>
    <property type="molecule type" value="Genomic_DNA"/>
</dbReference>
<dbReference type="Gene3D" id="1.20.58.520">
    <property type="entry name" value="Amidohydrolase"/>
    <property type="match status" value="1"/>
</dbReference>
<dbReference type="InterPro" id="IPR051781">
    <property type="entry name" value="Metallo-dep_Hydrolase"/>
</dbReference>
<dbReference type="PANTHER" id="PTHR43135">
    <property type="entry name" value="ALPHA-D-RIBOSE 1-METHYLPHOSPHONATE 5-TRIPHOSPHATE DIPHOSPHATASE"/>
    <property type="match status" value="1"/>
</dbReference>
<dbReference type="KEGG" id="aal:EP13_02805"/>
<dbReference type="AlphaFoldDB" id="A0A075NW45"/>
<dbReference type="Gene3D" id="3.30.110.90">
    <property type="entry name" value="Amidohydrolase"/>
    <property type="match status" value="1"/>
</dbReference>
<dbReference type="InterPro" id="IPR011059">
    <property type="entry name" value="Metal-dep_hydrolase_composite"/>
</dbReference>
<dbReference type="Gene3D" id="3.40.50.10910">
    <property type="entry name" value="Amidohydrolase"/>
    <property type="match status" value="1"/>
</dbReference>
<sequence>MRKHILIAILFLHYPTFAKESVLIENVTVVSSHLQRPLQKAHVLIADGRIKTVSSSNIKKTVDTQVIDGTTLYLAPGIMDSHVHVSSIPGMGFGVEPVAQKNGALAEDYYKQQPYSFLYYGITQVVDPNPGLEWTKFTSSKVHPDYYRCEVITARSTFPLVEKNDELSKSMFSYIVEQDVAETALNSPEQIVKRIAESGASCIKVYFEDGYGDESQWPLLSDDTLKRIRKSALPHKLPLVAHANALDMYQRAIDAEVDVIAHGLWNWGEFWRETEVSKPMHGVINQLMSKSIGYMPTQRVIAGLGELMLHNSHGIPEFSKVTPKELLEWYKQPSAQWFKEELRAGFDELPDEVIARIFLKDRMGKGNKILQTLTEAGYPLLLGSDFPGSPSFSNQPGLTTFLEMKAMADAGVSLVAILAAATINNARQFNIDEDYGTVEVGKVANLLLLKQNPLTTVDAWSNIHQVILHGEVFDRTDFAADTMANKALQRTSR</sequence>
<name>A0A075NW45_9ALTE</name>
<organism evidence="2 3">
    <name type="scientific">Alteromonas australica</name>
    <dbReference type="NCBI Taxonomy" id="589873"/>
    <lineage>
        <taxon>Bacteria</taxon>
        <taxon>Pseudomonadati</taxon>
        <taxon>Pseudomonadota</taxon>
        <taxon>Gammaproteobacteria</taxon>
        <taxon>Alteromonadales</taxon>
        <taxon>Alteromonadaceae</taxon>
        <taxon>Alteromonas/Salinimonas group</taxon>
        <taxon>Alteromonas</taxon>
    </lineage>
</organism>
<dbReference type="GeneID" id="78253871"/>
<dbReference type="RefSeq" id="WP_044055892.1">
    <property type="nucleotide sequence ID" value="NZ_CBCSKJ010000006.1"/>
</dbReference>
<gene>
    <name evidence="2" type="ORF">EP13_02805</name>
</gene>
<dbReference type="PANTHER" id="PTHR43135:SF3">
    <property type="entry name" value="ALPHA-D-RIBOSE 1-METHYLPHOSPHONATE 5-TRIPHOSPHATE DIPHOSPHATASE"/>
    <property type="match status" value="1"/>
</dbReference>
<keyword evidence="3" id="KW-1185">Reference proteome</keyword>
<dbReference type="InterPro" id="IPR006680">
    <property type="entry name" value="Amidohydro-rel"/>
</dbReference>
<dbReference type="eggNOG" id="COG1228">
    <property type="taxonomic scope" value="Bacteria"/>
</dbReference>
<reference evidence="2 3" key="1">
    <citation type="submission" date="2014-06" db="EMBL/GenBank/DDBJ databases">
        <title>Genomes of Alteromonas australica, a world apart.</title>
        <authorList>
            <person name="Gonzaga A."/>
            <person name="Lopez-Perez M."/>
            <person name="Rodriguez-Valera F."/>
        </authorList>
    </citation>
    <scope>NUCLEOTIDE SEQUENCE [LARGE SCALE GENOMIC DNA]</scope>
    <source>
        <strain evidence="2 3">H 17</strain>
    </source>
</reference>
<dbReference type="Proteomes" id="UP000056090">
    <property type="component" value="Chromosome"/>
</dbReference>
<accession>A0A075NW45</accession>
<dbReference type="Gene3D" id="2.30.40.10">
    <property type="entry name" value="Urease, subunit C, domain 1"/>
    <property type="match status" value="1"/>
</dbReference>
<dbReference type="Pfam" id="PF01979">
    <property type="entry name" value="Amidohydro_1"/>
    <property type="match status" value="1"/>
</dbReference>
<dbReference type="InterPro" id="IPR032466">
    <property type="entry name" value="Metal_Hydrolase"/>
</dbReference>
<evidence type="ECO:0000313" key="2">
    <source>
        <dbReference type="EMBL" id="AIF97706.1"/>
    </source>
</evidence>
<dbReference type="SUPFAM" id="SSF51556">
    <property type="entry name" value="Metallo-dependent hydrolases"/>
    <property type="match status" value="1"/>
</dbReference>
<protein>
    <submittedName>
        <fullName evidence="2">Amidohydrolase</fullName>
    </submittedName>
</protein>
<evidence type="ECO:0000313" key="3">
    <source>
        <dbReference type="Proteomes" id="UP000056090"/>
    </source>
</evidence>
<evidence type="ECO:0000259" key="1">
    <source>
        <dbReference type="Pfam" id="PF01979"/>
    </source>
</evidence>
<dbReference type="SUPFAM" id="SSF51338">
    <property type="entry name" value="Composite domain of metallo-dependent hydrolases"/>
    <property type="match status" value="1"/>
</dbReference>
<proteinExistence type="predicted"/>
<feature type="domain" description="Amidohydrolase-related" evidence="1">
    <location>
        <begin position="372"/>
        <end position="472"/>
    </location>
</feature>
<keyword evidence="2" id="KW-0378">Hydrolase</keyword>